<gene>
    <name evidence="2" type="ORF">HUG10_20230</name>
</gene>
<organism evidence="2 3">
    <name type="scientific">Halorarum halophilum</name>
    <dbReference type="NCBI Taxonomy" id="2743090"/>
    <lineage>
        <taxon>Archaea</taxon>
        <taxon>Methanobacteriati</taxon>
        <taxon>Methanobacteriota</taxon>
        <taxon>Stenosarchaea group</taxon>
        <taxon>Halobacteria</taxon>
        <taxon>Halobacteriales</taxon>
        <taxon>Haloferacaceae</taxon>
        <taxon>Halorarum</taxon>
    </lineage>
</organism>
<dbReference type="KEGG" id="halg:HUG10_20230"/>
<evidence type="ECO:0000256" key="1">
    <source>
        <dbReference type="SAM" id="MobiDB-lite"/>
    </source>
</evidence>
<evidence type="ECO:0000313" key="3">
    <source>
        <dbReference type="Proteomes" id="UP000509750"/>
    </source>
</evidence>
<dbReference type="Proteomes" id="UP000509750">
    <property type="component" value="Plasmid unnamed2"/>
</dbReference>
<evidence type="ECO:0000313" key="2">
    <source>
        <dbReference type="EMBL" id="QLG29933.1"/>
    </source>
</evidence>
<keyword evidence="3" id="KW-1185">Reference proteome</keyword>
<proteinExistence type="predicted"/>
<accession>A0A7D5H3U9</accession>
<dbReference type="OrthoDB" id="231643at2157"/>
<feature type="region of interest" description="Disordered" evidence="1">
    <location>
        <begin position="59"/>
        <end position="81"/>
    </location>
</feature>
<protein>
    <submittedName>
        <fullName evidence="2">Uncharacterized protein</fullName>
    </submittedName>
</protein>
<keyword evidence="2" id="KW-0614">Plasmid</keyword>
<sequence length="81" mass="8911">MDTQFRMARAGIGVVAEVHAMSVGDIDGAKVERVKMTLDERGFGVSSLGSPIGKISSLTRSNRTWRRSSEHSIAPRRSRPR</sequence>
<dbReference type="EMBL" id="CP058531">
    <property type="protein sequence ID" value="QLG29933.1"/>
    <property type="molecule type" value="Genomic_DNA"/>
</dbReference>
<dbReference type="RefSeq" id="WP_179171507.1">
    <property type="nucleotide sequence ID" value="NZ_CP058531.1"/>
</dbReference>
<reference evidence="2 3" key="1">
    <citation type="submission" date="2020-07" db="EMBL/GenBank/DDBJ databases">
        <title>Gai3-2, isolated from salt lake.</title>
        <authorList>
            <person name="Cui H."/>
            <person name="Shi X."/>
        </authorList>
    </citation>
    <scope>NUCLEOTIDE SEQUENCE [LARGE SCALE GENOMIC DNA]</scope>
    <source>
        <strain evidence="2 3">Gai3-2</strain>
        <plasmid evidence="2 3">unnamed2</plasmid>
    </source>
</reference>
<dbReference type="AlphaFoldDB" id="A0A7D5H3U9"/>
<name>A0A7D5H3U9_9EURY</name>
<dbReference type="GeneID" id="56031213"/>
<geneLocation type="plasmid" evidence="2 3">
    <name>unnamed2</name>
</geneLocation>